<dbReference type="KEGG" id="vg:65132442"/>
<dbReference type="RefSeq" id="YP_010114010.1">
    <property type="nucleotide sequence ID" value="NC_055910.1"/>
</dbReference>
<dbReference type="GeneID" id="65132442"/>
<proteinExistence type="predicted"/>
<organism evidence="1 2">
    <name type="scientific">Providencia phage PSTCR5</name>
    <dbReference type="NCBI Taxonomy" id="2783547"/>
    <lineage>
        <taxon>Viruses</taxon>
        <taxon>Duplodnaviria</taxon>
        <taxon>Heunggongvirae</taxon>
        <taxon>Uroviricota</taxon>
        <taxon>Caudoviricetes</taxon>
        <taxon>Demerecviridae</taxon>
        <taxon>Priunavirus</taxon>
        <taxon>Priunavirus PSTCR5</taxon>
    </lineage>
</organism>
<keyword evidence="2" id="KW-1185">Reference proteome</keyword>
<dbReference type="Proteomes" id="UP000663042">
    <property type="component" value="Segment"/>
</dbReference>
<name>A0A873WI02_9CAUD</name>
<evidence type="ECO:0000313" key="2">
    <source>
        <dbReference type="Proteomes" id="UP000663042"/>
    </source>
</evidence>
<dbReference type="EMBL" id="MW057857">
    <property type="protein sequence ID" value="QPB12223.1"/>
    <property type="molecule type" value="Genomic_DNA"/>
</dbReference>
<protein>
    <submittedName>
        <fullName evidence="1">Uncharacterized protein</fullName>
    </submittedName>
</protein>
<evidence type="ECO:0000313" key="1">
    <source>
        <dbReference type="EMBL" id="QPB12223.1"/>
    </source>
</evidence>
<accession>A0A873WI02</accession>
<sequence>MKDVIPKSDLVVGGIYKGTSRNSTIAIWKGKCFSQERNKFGHTYTQDINHPEDFNGFDVFTPYEFLGMQ</sequence>
<reference evidence="1 2" key="1">
    <citation type="submission" date="2020-10" db="EMBL/GenBank/DDBJ databases">
        <title>Novel bacteriophages targeting Providencia spp. as potential agents for phage therapy.</title>
        <authorList>
            <person name="Rakov C."/>
            <person name="Alkalay-Oren S."/>
            <person name="Coppenhagen-Glazer S."/>
            <person name="Hazan R."/>
        </authorList>
    </citation>
    <scope>NUCLEOTIDE SEQUENCE [LARGE SCALE GENOMIC DNA]</scope>
</reference>